<dbReference type="AlphaFoldDB" id="A0AA88HI63"/>
<evidence type="ECO:0000313" key="3">
    <source>
        <dbReference type="EMBL" id="KAK2709670.1"/>
    </source>
</evidence>
<gene>
    <name evidence="3" type="ORF">QYM36_013371</name>
</gene>
<proteinExistence type="inferred from homology"/>
<evidence type="ECO:0000256" key="1">
    <source>
        <dbReference type="ARBA" id="ARBA00005409"/>
    </source>
</evidence>
<dbReference type="InterPro" id="IPR036412">
    <property type="entry name" value="HAD-like_sf"/>
</dbReference>
<keyword evidence="4" id="KW-1185">Reference proteome</keyword>
<dbReference type="InterPro" id="IPR003337">
    <property type="entry name" value="Trehalose_PPase"/>
</dbReference>
<reference evidence="3" key="1">
    <citation type="submission" date="2023-07" db="EMBL/GenBank/DDBJ databases">
        <title>Chromosome-level genome assembly of Artemia franciscana.</title>
        <authorList>
            <person name="Jo E."/>
        </authorList>
    </citation>
    <scope>NUCLEOTIDE SEQUENCE</scope>
    <source>
        <tissue evidence="3">Whole body</tissue>
    </source>
</reference>
<dbReference type="Gene3D" id="3.40.50.2000">
    <property type="entry name" value="Glycogen Phosphorylase B"/>
    <property type="match status" value="2"/>
</dbReference>
<dbReference type="GO" id="GO:0004805">
    <property type="term" value="F:trehalose-phosphatase activity"/>
    <property type="evidence" value="ECO:0007669"/>
    <property type="project" value="TreeGrafter"/>
</dbReference>
<dbReference type="GO" id="GO:0005992">
    <property type="term" value="P:trehalose biosynthetic process"/>
    <property type="evidence" value="ECO:0007669"/>
    <property type="project" value="InterPro"/>
</dbReference>
<dbReference type="Gene3D" id="3.30.70.1020">
    <property type="entry name" value="Trehalose-6-phosphate phosphatase related protein, domain 2"/>
    <property type="match status" value="1"/>
</dbReference>
<dbReference type="CDD" id="cd03788">
    <property type="entry name" value="GT20_TPS"/>
    <property type="match status" value="1"/>
</dbReference>
<dbReference type="Pfam" id="PF02358">
    <property type="entry name" value="Trehalose_PPase"/>
    <property type="match status" value="1"/>
</dbReference>
<protein>
    <recommendedName>
        <fullName evidence="5">Trehalose-6-phosphate synthase</fullName>
    </recommendedName>
</protein>
<dbReference type="PANTHER" id="PTHR10788">
    <property type="entry name" value="TREHALOSE-6-PHOSPHATE SYNTHASE"/>
    <property type="match status" value="1"/>
</dbReference>
<dbReference type="PANTHER" id="PTHR10788:SF106">
    <property type="entry name" value="BCDNA.GH08860"/>
    <property type="match status" value="1"/>
</dbReference>
<dbReference type="Proteomes" id="UP001187531">
    <property type="component" value="Unassembled WGS sequence"/>
</dbReference>
<evidence type="ECO:0000313" key="4">
    <source>
        <dbReference type="Proteomes" id="UP001187531"/>
    </source>
</evidence>
<accession>A0AA88HI63</accession>
<dbReference type="GO" id="GO:0005829">
    <property type="term" value="C:cytosol"/>
    <property type="evidence" value="ECO:0007669"/>
    <property type="project" value="TreeGrafter"/>
</dbReference>
<organism evidence="3 4">
    <name type="scientific">Artemia franciscana</name>
    <name type="common">Brine shrimp</name>
    <name type="synonym">Artemia sanfranciscana</name>
    <dbReference type="NCBI Taxonomy" id="6661"/>
    <lineage>
        <taxon>Eukaryota</taxon>
        <taxon>Metazoa</taxon>
        <taxon>Ecdysozoa</taxon>
        <taxon>Arthropoda</taxon>
        <taxon>Crustacea</taxon>
        <taxon>Branchiopoda</taxon>
        <taxon>Anostraca</taxon>
        <taxon>Artemiidae</taxon>
        <taxon>Artemia</taxon>
    </lineage>
</organism>
<evidence type="ECO:0008006" key="5">
    <source>
        <dbReference type="Google" id="ProtNLM"/>
    </source>
</evidence>
<dbReference type="FunFam" id="3.40.50.2000:FF:000150">
    <property type="entry name" value="Trehalose-6-phosphate synthase"/>
    <property type="match status" value="1"/>
</dbReference>
<dbReference type="SUPFAM" id="SSF53756">
    <property type="entry name" value="UDP-Glycosyltransferase/glycogen phosphorylase"/>
    <property type="match status" value="1"/>
</dbReference>
<name>A0AA88HI63_ARTSF</name>
<feature type="region of interest" description="Disordered" evidence="2">
    <location>
        <begin position="808"/>
        <end position="835"/>
    </location>
</feature>
<evidence type="ECO:0000256" key="2">
    <source>
        <dbReference type="SAM" id="MobiDB-lite"/>
    </source>
</evidence>
<dbReference type="Gene3D" id="3.40.50.1000">
    <property type="entry name" value="HAD superfamily/HAD-like"/>
    <property type="match status" value="1"/>
</dbReference>
<dbReference type="SUPFAM" id="SSF56784">
    <property type="entry name" value="HAD-like"/>
    <property type="match status" value="1"/>
</dbReference>
<dbReference type="GO" id="GO:0003825">
    <property type="term" value="F:alpha,alpha-trehalose-phosphate synthase (UDP-forming) activity"/>
    <property type="evidence" value="ECO:0007669"/>
    <property type="project" value="TreeGrafter"/>
</dbReference>
<dbReference type="EMBL" id="JAVRJZ010000017">
    <property type="protein sequence ID" value="KAK2709670.1"/>
    <property type="molecule type" value="Genomic_DNA"/>
</dbReference>
<dbReference type="InterPro" id="IPR023214">
    <property type="entry name" value="HAD_sf"/>
</dbReference>
<dbReference type="Pfam" id="PF00982">
    <property type="entry name" value="Glyco_transf_20"/>
    <property type="match status" value="1"/>
</dbReference>
<dbReference type="InterPro" id="IPR001830">
    <property type="entry name" value="Glyco_trans_20"/>
</dbReference>
<comment type="caution">
    <text evidence="3">The sequence shown here is derived from an EMBL/GenBank/DDBJ whole genome shotgun (WGS) entry which is preliminary data.</text>
</comment>
<comment type="similarity">
    <text evidence="1">In the N-terminal section; belongs to the glycosyltransferase 20 family.</text>
</comment>
<dbReference type="NCBIfam" id="TIGR00685">
    <property type="entry name" value="T6PP"/>
    <property type="match status" value="1"/>
</dbReference>
<sequence>MAPLGEKLERVLSFTNPTEEGNNSLIVVSNRLPFVLKRGSNGVLQRSHSAGGLVTAVAPVVTKCNGKWIGWPGLFDLGGHEKVPEASDDDKSPTAGLKSNQVIPVNIPENDFEEFYNGFCNGTLWPLFHSFSCKITYDRNSWQTYQKVNDYFAEKTVEALRYQQEVILVDEEIPIVWIHDYQLLLCPARIRELAEDEGLSCKLGFFLHIPFPSYDMLNTLEGSEEILYGMLACDVIGFHIDLYSQNFLESCLRKLGCRVDFDNKTVEIGSRVVRVRTLPIGIPFDKFEECAKNAPKVNGQKDEKDTKLIISVDRVDYTKGLVQKVRAIEKLLEKHRHEYAGKLTFLQIGVPSRTNIKEYQSLHNELSREIGRVNGKFSTADWYPIQFMYKGLPQDELAAYYRDSDVALVTPLVDGMNLVAKEFVACQINNSGALVLSYFAGAAESMKEALMVNPYEVNLLADSLHKALQMSSSECQLRMEKLRARERKFDVHYWMSSFLEEMRFVESIEKPKLPTISLDLYSKSLSEQMEASPKLAVILGYDGTLVGPAPTPQQAVLANETREILKILASNNDVSVCIISGRSVADLRKMVGIKKITYAGNNGLEIVHPDGAFFAPPVPEEHEIKISRLVTELQTEFSNCKAWVENKGPVVTFHYRNVPKGMRNIICLKAVQIFKKHGFEPQEVPMAFEARPSVNWDVSKAAAYFLRSTYGVDWAQRCTVLYIGDIDDSKVMLSMKSFAFTISVGKHVNQSKGFKKLPDIQGVIDLLKWLEMKMLQKPQRQPTFMPDFGEYEQYLSTQMSIAFSDYNNGARKRRRSRTSSAPGKSPISLMPNRSE</sequence>